<proteinExistence type="inferred from homology"/>
<evidence type="ECO:0000256" key="3">
    <source>
        <dbReference type="ARBA" id="ARBA00022481"/>
    </source>
</evidence>
<dbReference type="InterPro" id="IPR051310">
    <property type="entry name" value="MCP_chemotaxis"/>
</dbReference>
<feature type="domain" description="Methyl-accepting transducer" evidence="10">
    <location>
        <begin position="278"/>
        <end position="507"/>
    </location>
</feature>
<dbReference type="Pfam" id="PF17200">
    <property type="entry name" value="sCache_2"/>
    <property type="match status" value="1"/>
</dbReference>
<evidence type="ECO:0000259" key="11">
    <source>
        <dbReference type="PROSITE" id="PS50885"/>
    </source>
</evidence>
<evidence type="ECO:0000256" key="4">
    <source>
        <dbReference type="ARBA" id="ARBA00022692"/>
    </source>
</evidence>
<evidence type="ECO:0000313" key="12">
    <source>
        <dbReference type="EMBL" id="MCZ4330218.1"/>
    </source>
</evidence>
<keyword evidence="13" id="KW-1185">Reference proteome</keyword>
<dbReference type="Pfam" id="PF00015">
    <property type="entry name" value="MCPsignal"/>
    <property type="match status" value="1"/>
</dbReference>
<reference evidence="12" key="1">
    <citation type="submission" date="2022-12" db="EMBL/GenBank/DDBJ databases">
        <title>Bacterial isolates from different developmental stages of Nematostella vectensis.</title>
        <authorList>
            <person name="Fraune S."/>
        </authorList>
    </citation>
    <scope>NUCLEOTIDE SEQUENCE</scope>
    <source>
        <strain evidence="12">G21619-S1</strain>
    </source>
</reference>
<organism evidence="12 13">
    <name type="scientific">Castellaniella denitrificans</name>
    <dbReference type="NCBI Taxonomy" id="56119"/>
    <lineage>
        <taxon>Bacteria</taxon>
        <taxon>Pseudomonadati</taxon>
        <taxon>Pseudomonadota</taxon>
        <taxon>Betaproteobacteria</taxon>
        <taxon>Burkholderiales</taxon>
        <taxon>Alcaligenaceae</taxon>
        <taxon>Castellaniella</taxon>
    </lineage>
</organism>
<evidence type="ECO:0000256" key="2">
    <source>
        <dbReference type="ARBA" id="ARBA00022475"/>
    </source>
</evidence>
<keyword evidence="4 9" id="KW-0812">Transmembrane</keyword>
<dbReference type="InterPro" id="IPR004089">
    <property type="entry name" value="MCPsignal_dom"/>
</dbReference>
<dbReference type="RefSeq" id="WP_269358652.1">
    <property type="nucleotide sequence ID" value="NZ_JAPWHE010000006.1"/>
</dbReference>
<evidence type="ECO:0000256" key="1">
    <source>
        <dbReference type="ARBA" id="ARBA00004651"/>
    </source>
</evidence>
<dbReference type="PROSITE" id="PS50111">
    <property type="entry name" value="CHEMOTAXIS_TRANSDUC_2"/>
    <property type="match status" value="1"/>
</dbReference>
<dbReference type="InterPro" id="IPR004090">
    <property type="entry name" value="Chemotax_Me-accpt_rcpt"/>
</dbReference>
<dbReference type="Proteomes" id="UP001068379">
    <property type="component" value="Unassembled WGS sequence"/>
</dbReference>
<gene>
    <name evidence="12" type="ORF">O4H32_09685</name>
</gene>
<dbReference type="EMBL" id="JAPWHE010000006">
    <property type="protein sequence ID" value="MCZ4330218.1"/>
    <property type="molecule type" value="Genomic_DNA"/>
</dbReference>
<evidence type="ECO:0000256" key="6">
    <source>
        <dbReference type="ARBA" id="ARBA00023136"/>
    </source>
</evidence>
<evidence type="ECO:0000256" key="5">
    <source>
        <dbReference type="ARBA" id="ARBA00022989"/>
    </source>
</evidence>
<dbReference type="Gene3D" id="3.30.450.20">
    <property type="entry name" value="PAS domain"/>
    <property type="match status" value="1"/>
</dbReference>
<dbReference type="Gene3D" id="1.10.287.950">
    <property type="entry name" value="Methyl-accepting chemotaxis protein"/>
    <property type="match status" value="1"/>
</dbReference>
<name>A0ABT4M4H4_9BURK</name>
<feature type="domain" description="HAMP" evidence="11">
    <location>
        <begin position="229"/>
        <end position="273"/>
    </location>
</feature>
<evidence type="ECO:0000256" key="8">
    <source>
        <dbReference type="PROSITE-ProRule" id="PRU00284"/>
    </source>
</evidence>
<dbReference type="SMART" id="SM01049">
    <property type="entry name" value="Cache_2"/>
    <property type="match status" value="1"/>
</dbReference>
<dbReference type="PANTHER" id="PTHR43531">
    <property type="entry name" value="PROTEIN ICFG"/>
    <property type="match status" value="1"/>
</dbReference>
<keyword evidence="5 9" id="KW-1133">Transmembrane helix</keyword>
<dbReference type="PANTHER" id="PTHR43531:SF14">
    <property type="entry name" value="METHYL-ACCEPTING CHEMOTAXIS PROTEIN I-RELATED"/>
    <property type="match status" value="1"/>
</dbReference>
<evidence type="ECO:0000313" key="13">
    <source>
        <dbReference type="Proteomes" id="UP001068379"/>
    </source>
</evidence>
<evidence type="ECO:0000256" key="7">
    <source>
        <dbReference type="ARBA" id="ARBA00029447"/>
    </source>
</evidence>
<protein>
    <submittedName>
        <fullName evidence="12">Methyl-accepting chemotaxis protein</fullName>
    </submittedName>
</protein>
<comment type="subcellular location">
    <subcellularLocation>
        <location evidence="1">Cell membrane</location>
        <topology evidence="1">Multi-pass membrane protein</topology>
    </subcellularLocation>
</comment>
<evidence type="ECO:0000256" key="9">
    <source>
        <dbReference type="SAM" id="Phobius"/>
    </source>
</evidence>
<dbReference type="SMART" id="SM00283">
    <property type="entry name" value="MA"/>
    <property type="match status" value="1"/>
</dbReference>
<dbReference type="PRINTS" id="PR00260">
    <property type="entry name" value="CHEMTRNSDUCR"/>
</dbReference>
<dbReference type="CDD" id="cd11386">
    <property type="entry name" value="MCP_signal"/>
    <property type="match status" value="1"/>
</dbReference>
<dbReference type="PROSITE" id="PS50885">
    <property type="entry name" value="HAMP"/>
    <property type="match status" value="1"/>
</dbReference>
<keyword evidence="3" id="KW-0488">Methylation</keyword>
<dbReference type="InterPro" id="IPR033480">
    <property type="entry name" value="sCache_2"/>
</dbReference>
<comment type="similarity">
    <text evidence="7">Belongs to the methyl-accepting chemotaxis (MCP) protein family.</text>
</comment>
<dbReference type="InterPro" id="IPR003660">
    <property type="entry name" value="HAMP_dom"/>
</dbReference>
<accession>A0ABT4M4H4</accession>
<feature type="transmembrane region" description="Helical" evidence="9">
    <location>
        <begin position="16"/>
        <end position="37"/>
    </location>
</feature>
<keyword evidence="6 9" id="KW-0472">Membrane</keyword>
<keyword evidence="2" id="KW-1003">Cell membrane</keyword>
<comment type="caution">
    <text evidence="12">The sequence shown here is derived from an EMBL/GenBank/DDBJ whole genome shotgun (WGS) entry which is preliminary data.</text>
</comment>
<sequence length="534" mass="57514">MSRSFKAWTRTTAFKFSLFTLLAIIGIVVLTASFLWMERNALLQERQIGARQAVETAYGVITYYQRQAESGVLTEEQAKQQAMDAIRGMRYSGQEYFWVNDMTPRMLMHPIKPELEGKDLAGMKDPNGLKLFVAFVDTVKASPTHDGYVYYLWPKPGVEQPVQKVSYVKAFTPWGWILGSGVYLDTVDAVVWGQAGDFALAAILLALVLLVLGRVLSRRLVRQLGAEPDAVIRIADRMSQGDLRVEIPVRPGDEASLMHAMRLMRDGIAQAVAQVRQGTEWIGQSVGQIVHGNLELSARTEQQAASLQETAASMEQITSTVGHNAANAQQANTLAATASEVALRGGQTVSRVVETMGEVNASTRQMSDIVGVIDSIAFQTNILALNAAVEAARAGEQGKGFAVVASEVRALAQRSSNAAKEIRGLIDSTVQRIQAGAELAEGAGQTMTEVVSSVRRVADIMSEITLASREQASGIEQINLAIGQMDQVTQQNAALVVEAGTAAQSLNDQMNGLSRAVGVFQLSGPGAAPALPRE</sequence>
<feature type="transmembrane region" description="Helical" evidence="9">
    <location>
        <begin position="198"/>
        <end position="216"/>
    </location>
</feature>
<dbReference type="SUPFAM" id="SSF58104">
    <property type="entry name" value="Methyl-accepting chemotaxis protein (MCP) signaling domain"/>
    <property type="match status" value="1"/>
</dbReference>
<evidence type="ECO:0000259" key="10">
    <source>
        <dbReference type="PROSITE" id="PS50111"/>
    </source>
</evidence>
<keyword evidence="8" id="KW-0807">Transducer</keyword>